<dbReference type="OrthoDB" id="9780267at2"/>
<protein>
    <submittedName>
        <fullName evidence="2">Uncharacterized membrane protein</fullName>
    </submittedName>
</protein>
<dbReference type="PANTHER" id="PTHR31876:SF26">
    <property type="entry name" value="PROTEIN LIKE COV 2"/>
    <property type="match status" value="1"/>
</dbReference>
<keyword evidence="1" id="KW-0472">Membrane</keyword>
<reference evidence="2 3" key="1">
    <citation type="submission" date="2016-11" db="EMBL/GenBank/DDBJ databases">
        <authorList>
            <person name="Jaros S."/>
            <person name="Januszkiewicz K."/>
            <person name="Wedrychowicz H."/>
        </authorList>
    </citation>
    <scope>NUCLEOTIDE SEQUENCE [LARGE SCALE GENOMIC DNA]</scope>
    <source>
        <strain evidence="2 3">DSM 17477</strain>
    </source>
</reference>
<dbReference type="InterPro" id="IPR007462">
    <property type="entry name" value="COV1-like"/>
</dbReference>
<proteinExistence type="predicted"/>
<keyword evidence="3" id="KW-1185">Reference proteome</keyword>
<dbReference type="EMBL" id="FQZL01000011">
    <property type="protein sequence ID" value="SHJ12001.1"/>
    <property type="molecule type" value="Genomic_DNA"/>
</dbReference>
<organism evidence="2 3">
    <name type="scientific">Dethiosulfatibacter aminovorans DSM 17477</name>
    <dbReference type="NCBI Taxonomy" id="1121476"/>
    <lineage>
        <taxon>Bacteria</taxon>
        <taxon>Bacillati</taxon>
        <taxon>Bacillota</taxon>
        <taxon>Tissierellia</taxon>
        <taxon>Dethiosulfatibacter</taxon>
    </lineage>
</organism>
<sequence length="199" mass="22118">MKNFRKWFLSGIATILPIGITVLVLIWVFNLFDGALEKPMIWILGRRIPGLGLLVFVTFVILVGMLTSNLIGRKIAQWGESLLSRIPLINIIYNPIKDVVTTLSNNKSKSFQKVALVEFPSKGIKSIGFVTNSSFTIDGEEKLSVFIPTTPNPTNGFLVIMEKSDVALLDIPVDEGIKMVVSMGSVMKENIDIFKEDIF</sequence>
<dbReference type="Pfam" id="PF04367">
    <property type="entry name" value="DUF502"/>
    <property type="match status" value="1"/>
</dbReference>
<keyword evidence="1" id="KW-1133">Transmembrane helix</keyword>
<accession>A0A1M6GPX6</accession>
<evidence type="ECO:0000313" key="3">
    <source>
        <dbReference type="Proteomes" id="UP000184052"/>
    </source>
</evidence>
<feature type="transmembrane region" description="Helical" evidence="1">
    <location>
        <begin position="48"/>
        <end position="71"/>
    </location>
</feature>
<feature type="transmembrane region" description="Helical" evidence="1">
    <location>
        <begin position="7"/>
        <end position="28"/>
    </location>
</feature>
<gene>
    <name evidence="2" type="ORF">SAMN02745751_01791</name>
</gene>
<name>A0A1M6GPX6_9FIRM</name>
<keyword evidence="1" id="KW-0812">Transmembrane</keyword>
<dbReference type="RefSeq" id="WP_073049241.1">
    <property type="nucleotide sequence ID" value="NZ_FQZL01000011.1"/>
</dbReference>
<dbReference type="Proteomes" id="UP000184052">
    <property type="component" value="Unassembled WGS sequence"/>
</dbReference>
<dbReference type="PANTHER" id="PTHR31876">
    <property type="entry name" value="COV-LIKE PROTEIN 1"/>
    <property type="match status" value="1"/>
</dbReference>
<dbReference type="AlphaFoldDB" id="A0A1M6GPX6"/>
<evidence type="ECO:0000313" key="2">
    <source>
        <dbReference type="EMBL" id="SHJ12001.1"/>
    </source>
</evidence>
<evidence type="ECO:0000256" key="1">
    <source>
        <dbReference type="SAM" id="Phobius"/>
    </source>
</evidence>